<keyword evidence="4" id="KW-0560">Oxidoreductase</keyword>
<dbReference type="InterPro" id="IPR002401">
    <property type="entry name" value="Cyt_P450_E_grp-I"/>
</dbReference>
<dbReference type="InterPro" id="IPR017972">
    <property type="entry name" value="Cyt_P450_CS"/>
</dbReference>
<keyword evidence="3 4" id="KW-0349">Heme</keyword>
<comment type="similarity">
    <text evidence="4">Belongs to the cytochrome P450 family.</text>
</comment>
<dbReference type="GO" id="GO:0010268">
    <property type="term" value="P:brassinosteroid homeostasis"/>
    <property type="evidence" value="ECO:0007669"/>
    <property type="project" value="TreeGrafter"/>
</dbReference>
<dbReference type="PROSITE" id="PS00086">
    <property type="entry name" value="CYTOCHROME_P450"/>
    <property type="match status" value="1"/>
</dbReference>
<keyword evidence="5" id="KW-0472">Membrane</keyword>
<evidence type="ECO:0000256" key="1">
    <source>
        <dbReference type="ARBA" id="ARBA00022723"/>
    </source>
</evidence>
<comment type="caution">
    <text evidence="6">The sequence shown here is derived from an EMBL/GenBank/DDBJ whole genome shotgun (WGS) entry which is preliminary data.</text>
</comment>
<dbReference type="GO" id="GO:0016125">
    <property type="term" value="P:sterol metabolic process"/>
    <property type="evidence" value="ECO:0007669"/>
    <property type="project" value="TreeGrafter"/>
</dbReference>
<gene>
    <name evidence="6" type="ORF">J5N97_004252</name>
</gene>
<reference evidence="6" key="1">
    <citation type="submission" date="2021-03" db="EMBL/GenBank/DDBJ databases">
        <authorList>
            <person name="Li Z."/>
            <person name="Yang C."/>
        </authorList>
    </citation>
    <scope>NUCLEOTIDE SEQUENCE</scope>
    <source>
        <strain evidence="6">Dzin_1.0</strain>
        <tissue evidence="6">Leaf</tissue>
    </source>
</reference>
<dbReference type="PANTHER" id="PTHR24286">
    <property type="entry name" value="CYTOCHROME P450 26"/>
    <property type="match status" value="1"/>
</dbReference>
<evidence type="ECO:0000256" key="4">
    <source>
        <dbReference type="RuleBase" id="RU000461"/>
    </source>
</evidence>
<name>A0A9D5D5S6_9LILI</name>
<evidence type="ECO:0000313" key="6">
    <source>
        <dbReference type="EMBL" id="KAJ0985896.1"/>
    </source>
</evidence>
<sequence>MELEGAKGLAIAIGGVAALLPLLFWSLRWFNEWRFVGGLSSRNGPEKLPPGCMGWPLIGEMLDFLWCFKFARKPDDFISKRKSRYGDTGIYRTHLFGHPVIVTCSPEWNKQVLGSWTEDGSLSSGWPSSELIGNSSVAIVDGSLHKGLRRSLMQAINSPSALDFHLRTAQPVFISALEEWASKRKIVAFDETKAVTFRIICNALVSFKSMALLDKMESLYRGTMAGLRAMTINIPGTAFHHALKCRKELSRILLDEMRKRRNEEIHHSDFMQTLMDYTDENGNRLSDVEVLDNIFSLILGGYESTSNVMTWALYYLAKYPEILEKLKKETLAIRELKSKDALLTYEDIKKMKYTSKVVEELIRLANVSPFIFRRVKKDVIIDEFKFPQNWKVIVWIRTIHIDSRYYEDPLTFNPDRWNDVKPKAGTYSVFGAGMRYCPGNNFARHQLMMLLYHACLDYRWELLNPEAGIVFQPHQRPRDGAEMLFSRVD</sequence>
<dbReference type="GO" id="GO:0020037">
    <property type="term" value="F:heme binding"/>
    <property type="evidence" value="ECO:0007669"/>
    <property type="project" value="InterPro"/>
</dbReference>
<evidence type="ECO:0000256" key="2">
    <source>
        <dbReference type="ARBA" id="ARBA00023004"/>
    </source>
</evidence>
<dbReference type="OrthoDB" id="1879696at2759"/>
<dbReference type="GO" id="GO:0016132">
    <property type="term" value="P:brassinosteroid biosynthetic process"/>
    <property type="evidence" value="ECO:0007669"/>
    <property type="project" value="TreeGrafter"/>
</dbReference>
<dbReference type="EMBL" id="JAGGNH010000001">
    <property type="protein sequence ID" value="KAJ0985896.1"/>
    <property type="molecule type" value="Genomic_DNA"/>
</dbReference>
<dbReference type="AlphaFoldDB" id="A0A9D5D5S6"/>
<dbReference type="Gene3D" id="1.10.630.10">
    <property type="entry name" value="Cytochrome P450"/>
    <property type="match status" value="1"/>
</dbReference>
<proteinExistence type="inferred from homology"/>
<keyword evidence="7" id="KW-1185">Reference proteome</keyword>
<dbReference type="InterPro" id="IPR001128">
    <property type="entry name" value="Cyt_P450"/>
</dbReference>
<evidence type="ECO:0000256" key="3">
    <source>
        <dbReference type="PIRSR" id="PIRSR602401-1"/>
    </source>
</evidence>
<keyword evidence="5" id="KW-1133">Transmembrane helix</keyword>
<keyword evidence="2 3" id="KW-0408">Iron</keyword>
<dbReference type="InterPro" id="IPR036396">
    <property type="entry name" value="Cyt_P450_sf"/>
</dbReference>
<evidence type="ECO:0008006" key="8">
    <source>
        <dbReference type="Google" id="ProtNLM"/>
    </source>
</evidence>
<keyword evidence="4" id="KW-0503">Monooxygenase</keyword>
<dbReference type="PRINTS" id="PR00463">
    <property type="entry name" value="EP450I"/>
</dbReference>
<feature type="transmembrane region" description="Helical" evidence="5">
    <location>
        <begin position="6"/>
        <end position="25"/>
    </location>
</feature>
<comment type="cofactor">
    <cofactor evidence="3">
        <name>heme</name>
        <dbReference type="ChEBI" id="CHEBI:30413"/>
    </cofactor>
</comment>
<keyword evidence="5" id="KW-0812">Transmembrane</keyword>
<dbReference type="SUPFAM" id="SSF48264">
    <property type="entry name" value="Cytochrome P450"/>
    <property type="match status" value="1"/>
</dbReference>
<dbReference type="GO" id="GO:0005506">
    <property type="term" value="F:iron ion binding"/>
    <property type="evidence" value="ECO:0007669"/>
    <property type="project" value="InterPro"/>
</dbReference>
<protein>
    <recommendedName>
        <fullName evidence="8">Cytochrome P450</fullName>
    </recommendedName>
</protein>
<reference evidence="6" key="2">
    <citation type="journal article" date="2022" name="Hortic Res">
        <title>The genome of Dioscorea zingiberensis sheds light on the biosynthesis, origin and evolution of the medicinally important diosgenin saponins.</title>
        <authorList>
            <person name="Li Y."/>
            <person name="Tan C."/>
            <person name="Li Z."/>
            <person name="Guo J."/>
            <person name="Li S."/>
            <person name="Chen X."/>
            <person name="Wang C."/>
            <person name="Dai X."/>
            <person name="Yang H."/>
            <person name="Song W."/>
            <person name="Hou L."/>
            <person name="Xu J."/>
            <person name="Tong Z."/>
            <person name="Xu A."/>
            <person name="Yuan X."/>
            <person name="Wang W."/>
            <person name="Yang Q."/>
            <person name="Chen L."/>
            <person name="Sun Z."/>
            <person name="Wang K."/>
            <person name="Pan B."/>
            <person name="Chen J."/>
            <person name="Bao Y."/>
            <person name="Liu F."/>
            <person name="Qi X."/>
            <person name="Gang D.R."/>
            <person name="Wen J."/>
            <person name="Li J."/>
        </authorList>
    </citation>
    <scope>NUCLEOTIDE SEQUENCE</scope>
    <source>
        <strain evidence="6">Dzin_1.0</strain>
    </source>
</reference>
<dbReference type="PRINTS" id="PR00385">
    <property type="entry name" value="P450"/>
</dbReference>
<evidence type="ECO:0000256" key="5">
    <source>
        <dbReference type="SAM" id="Phobius"/>
    </source>
</evidence>
<accession>A0A9D5D5S6</accession>
<dbReference type="Pfam" id="PF00067">
    <property type="entry name" value="p450"/>
    <property type="match status" value="1"/>
</dbReference>
<dbReference type="PANTHER" id="PTHR24286:SF12">
    <property type="entry name" value="CYTOCHROME P450 FAMILY PROTEIN, EXPRESSED"/>
    <property type="match status" value="1"/>
</dbReference>
<dbReference type="Proteomes" id="UP001085076">
    <property type="component" value="Miscellaneous, Linkage group lg01"/>
</dbReference>
<evidence type="ECO:0000313" key="7">
    <source>
        <dbReference type="Proteomes" id="UP001085076"/>
    </source>
</evidence>
<dbReference type="GO" id="GO:0004497">
    <property type="term" value="F:monooxygenase activity"/>
    <property type="evidence" value="ECO:0007669"/>
    <property type="project" value="UniProtKB-KW"/>
</dbReference>
<keyword evidence="1 3" id="KW-0479">Metal-binding</keyword>
<dbReference type="GO" id="GO:0016705">
    <property type="term" value="F:oxidoreductase activity, acting on paired donors, with incorporation or reduction of molecular oxygen"/>
    <property type="evidence" value="ECO:0007669"/>
    <property type="project" value="InterPro"/>
</dbReference>
<feature type="binding site" description="axial binding residue" evidence="3">
    <location>
        <position position="437"/>
    </location>
    <ligand>
        <name>heme</name>
        <dbReference type="ChEBI" id="CHEBI:30413"/>
    </ligand>
    <ligandPart>
        <name>Fe</name>
        <dbReference type="ChEBI" id="CHEBI:18248"/>
    </ligandPart>
</feature>
<organism evidence="6 7">
    <name type="scientific">Dioscorea zingiberensis</name>
    <dbReference type="NCBI Taxonomy" id="325984"/>
    <lineage>
        <taxon>Eukaryota</taxon>
        <taxon>Viridiplantae</taxon>
        <taxon>Streptophyta</taxon>
        <taxon>Embryophyta</taxon>
        <taxon>Tracheophyta</taxon>
        <taxon>Spermatophyta</taxon>
        <taxon>Magnoliopsida</taxon>
        <taxon>Liliopsida</taxon>
        <taxon>Dioscoreales</taxon>
        <taxon>Dioscoreaceae</taxon>
        <taxon>Dioscorea</taxon>
    </lineage>
</organism>